<evidence type="ECO:0000313" key="1">
    <source>
        <dbReference type="EMBL" id="QFQ07021.1"/>
    </source>
</evidence>
<keyword evidence="2" id="KW-1185">Reference proteome</keyword>
<name>A0ABX6CKT6_ACIB2</name>
<organism evidence="1 2">
    <name type="scientific">Acinetobacter baumannii (strain ATCC 19606 / DSM 30007 / JCM 6841 / CCUG 19606 / CIP 70.34 / NBRC 109757 / NCIMB 12457 / NCTC 12156 / 81)</name>
    <dbReference type="NCBI Taxonomy" id="575584"/>
    <lineage>
        <taxon>Bacteria</taxon>
        <taxon>Pseudomonadati</taxon>
        <taxon>Pseudomonadota</taxon>
        <taxon>Gammaproteobacteria</taxon>
        <taxon>Moraxellales</taxon>
        <taxon>Moraxellaceae</taxon>
        <taxon>Acinetobacter</taxon>
        <taxon>Acinetobacter calcoaceticus/baumannii complex</taxon>
    </lineage>
</organism>
<reference evidence="2" key="1">
    <citation type="submission" date="2019-10" db="EMBL/GenBank/DDBJ databases">
        <title>Acinetobacter baumannii strain ATCC 19606 complete genome sequence.</title>
        <authorList>
            <person name="Tillman L.N."/>
            <person name="Kenyon J."/>
            <person name="To J."/>
            <person name="Hamidian M."/>
        </authorList>
    </citation>
    <scope>NUCLEOTIDE SEQUENCE [LARGE SCALE GENOMIC DNA]</scope>
    <source>
        <strain evidence="2">ATCC 19606 / DSM 30007 / JCM 6841 / CCUG 19606 / CIP 70.34 / NBRC 109757 / NCIMB 12457 / NCTC 12156 / 81</strain>
    </source>
</reference>
<sequence length="37" mass="4190">MFAETPSSRPPQLPFKDSPFSIHGRFNRMSYLGGYGL</sequence>
<dbReference type="EMBL" id="CP045110">
    <property type="protein sequence ID" value="QFQ07021.1"/>
    <property type="molecule type" value="Genomic_DNA"/>
</dbReference>
<protein>
    <submittedName>
        <fullName evidence="1">Uncharacterized protein</fullName>
    </submittedName>
</protein>
<accession>A0ABX6CKT6</accession>
<dbReference type="Proteomes" id="UP000498640">
    <property type="component" value="Chromosome"/>
</dbReference>
<evidence type="ECO:0000313" key="2">
    <source>
        <dbReference type="Proteomes" id="UP000498640"/>
    </source>
</evidence>
<proteinExistence type="predicted"/>
<gene>
    <name evidence="1" type="ORF">FQU82_03636</name>
</gene>
<reference evidence="1 2" key="2">
    <citation type="journal article" date="2020" name="Microorganisms">
        <title>Analysis of Complete Genome Sequence of Acinetobacter baumannii Strain ATCC 19606 Reveals Novel Mobile Genetic Elements and Novel Prophage.</title>
        <authorList>
            <person name="Hamidian M."/>
            <person name="Blasco L."/>
            <person name="Tillman L.N."/>
            <person name="To J."/>
            <person name="Tomas M."/>
            <person name="Myers G.S.A."/>
        </authorList>
    </citation>
    <scope>NUCLEOTIDE SEQUENCE [LARGE SCALE GENOMIC DNA]</scope>
    <source>
        <strain evidence="2">ATCC 19606 / DSM 30007 / JCM 6841 / CCUG 19606 / CIP 70.34 / NBRC 109757 / NCIMB 12457 / NCTC 12156 / 81</strain>
    </source>
</reference>